<reference evidence="3" key="1">
    <citation type="submission" date="2018-04" db="EMBL/GenBank/DDBJ databases">
        <title>Transcriptome assembly of Sipha flava.</title>
        <authorList>
            <person name="Scully E.D."/>
            <person name="Geib S.M."/>
            <person name="Palmer N.A."/>
            <person name="Koch K."/>
            <person name="Bradshaw J."/>
            <person name="Heng-Moss T."/>
            <person name="Sarath G."/>
        </authorList>
    </citation>
    <scope>NUCLEOTIDE SEQUENCE</scope>
</reference>
<keyword evidence="4" id="KW-1185">Reference proteome</keyword>
<protein>
    <submittedName>
        <fullName evidence="5">Uncharacterized protein LOC112682521</fullName>
    </submittedName>
</protein>
<evidence type="ECO:0000313" key="4">
    <source>
        <dbReference type="Proteomes" id="UP000694846"/>
    </source>
</evidence>
<sequence length="241" mass="27435">MSTDDEERHHPLRDTMFTWMSFMLSVVSIPAFCFCYLTTSIGRFVLLRILKSKFPELEFIKSVSIRSAMDTPSNTGYIVVLLKVNGDFNVDLMRHTIQTDIVDKYDRTSGRLCFPHLRCCLTKKWMRYAWTKPSKNFSIDNHVIELVGKNTVTEDDIMQRVNEVITEGIPAELPQWQITVIPVDEGDTFYMLVRIHHLYASEDGIGLSELLLLKPDDLNWKQPGGGGGGGGGEDDDDDDRP</sequence>
<keyword evidence="2" id="KW-0812">Transmembrane</keyword>
<proteinExistence type="predicted"/>
<dbReference type="GeneID" id="112682521"/>
<keyword evidence="2" id="KW-1133">Transmembrane helix</keyword>
<feature type="compositionally biased region" description="Acidic residues" evidence="1">
    <location>
        <begin position="232"/>
        <end position="241"/>
    </location>
</feature>
<gene>
    <name evidence="5" type="primary">LOC112682521</name>
    <name evidence="3" type="ORF">g.142384</name>
</gene>
<evidence type="ECO:0000313" key="3">
    <source>
        <dbReference type="EMBL" id="MBY71542.1"/>
    </source>
</evidence>
<dbReference type="Proteomes" id="UP000694846">
    <property type="component" value="Unplaced"/>
</dbReference>
<keyword evidence="2" id="KW-0472">Membrane</keyword>
<feature type="transmembrane region" description="Helical" evidence="2">
    <location>
        <begin position="20"/>
        <end position="46"/>
    </location>
</feature>
<feature type="region of interest" description="Disordered" evidence="1">
    <location>
        <begin position="221"/>
        <end position="241"/>
    </location>
</feature>
<dbReference type="RefSeq" id="XP_025408932.1">
    <property type="nucleotide sequence ID" value="XM_025553147.1"/>
</dbReference>
<evidence type="ECO:0000256" key="2">
    <source>
        <dbReference type="SAM" id="Phobius"/>
    </source>
</evidence>
<accession>A0A2S2Q2X1</accession>
<evidence type="ECO:0000256" key="1">
    <source>
        <dbReference type="SAM" id="MobiDB-lite"/>
    </source>
</evidence>
<dbReference type="EMBL" id="GGMS01002339">
    <property type="protein sequence ID" value="MBY71542.1"/>
    <property type="molecule type" value="Transcribed_RNA"/>
</dbReference>
<organism evidence="3">
    <name type="scientific">Sipha flava</name>
    <name type="common">yellow sugarcane aphid</name>
    <dbReference type="NCBI Taxonomy" id="143950"/>
    <lineage>
        <taxon>Eukaryota</taxon>
        <taxon>Metazoa</taxon>
        <taxon>Ecdysozoa</taxon>
        <taxon>Arthropoda</taxon>
        <taxon>Hexapoda</taxon>
        <taxon>Insecta</taxon>
        <taxon>Pterygota</taxon>
        <taxon>Neoptera</taxon>
        <taxon>Paraneoptera</taxon>
        <taxon>Hemiptera</taxon>
        <taxon>Sternorrhyncha</taxon>
        <taxon>Aphidomorpha</taxon>
        <taxon>Aphidoidea</taxon>
        <taxon>Aphididae</taxon>
        <taxon>Sipha</taxon>
    </lineage>
</organism>
<dbReference type="AlphaFoldDB" id="A0A2S2Q2X1"/>
<evidence type="ECO:0000313" key="5">
    <source>
        <dbReference type="RefSeq" id="XP_025408932.1"/>
    </source>
</evidence>
<dbReference type="OrthoDB" id="8196708at2759"/>
<reference evidence="5" key="2">
    <citation type="submission" date="2025-04" db="UniProtKB">
        <authorList>
            <consortium name="RefSeq"/>
        </authorList>
    </citation>
    <scope>IDENTIFICATION</scope>
</reference>
<name>A0A2S2Q2X1_9HEMI</name>